<organism evidence="2 3">
    <name type="scientific">Dendrobium nobile</name>
    <name type="common">Orchid</name>
    <dbReference type="NCBI Taxonomy" id="94219"/>
    <lineage>
        <taxon>Eukaryota</taxon>
        <taxon>Viridiplantae</taxon>
        <taxon>Streptophyta</taxon>
        <taxon>Embryophyta</taxon>
        <taxon>Tracheophyta</taxon>
        <taxon>Spermatophyta</taxon>
        <taxon>Magnoliopsida</taxon>
        <taxon>Liliopsida</taxon>
        <taxon>Asparagales</taxon>
        <taxon>Orchidaceae</taxon>
        <taxon>Epidendroideae</taxon>
        <taxon>Malaxideae</taxon>
        <taxon>Dendrobiinae</taxon>
        <taxon>Dendrobium</taxon>
    </lineage>
</organism>
<proteinExistence type="predicted"/>
<dbReference type="EMBL" id="JAGYWB010000010">
    <property type="protein sequence ID" value="KAI0507532.1"/>
    <property type="molecule type" value="Genomic_DNA"/>
</dbReference>
<protein>
    <submittedName>
        <fullName evidence="2">Uncharacterized protein</fullName>
    </submittedName>
</protein>
<feature type="region of interest" description="Disordered" evidence="1">
    <location>
        <begin position="7"/>
        <end position="36"/>
    </location>
</feature>
<comment type="caution">
    <text evidence="2">The sequence shown here is derived from an EMBL/GenBank/DDBJ whole genome shotgun (WGS) entry which is preliminary data.</text>
</comment>
<dbReference type="SMR" id="A0A8T3BA99"/>
<dbReference type="AlphaFoldDB" id="A0A8T3BA99"/>
<accession>A0A8T3BA99</accession>
<keyword evidence="3" id="KW-1185">Reference proteome</keyword>
<dbReference type="Proteomes" id="UP000829196">
    <property type="component" value="Unassembled WGS sequence"/>
</dbReference>
<evidence type="ECO:0000313" key="3">
    <source>
        <dbReference type="Proteomes" id="UP000829196"/>
    </source>
</evidence>
<evidence type="ECO:0000256" key="1">
    <source>
        <dbReference type="SAM" id="MobiDB-lite"/>
    </source>
</evidence>
<sequence>MINLCIKNISPHKPMNMRQEKNMDAAERSLSKEEAKTDKYLPDCTLRPAHDAESSLTLFPHISGQALPLDPLTSSEFLQSHNSTFHFCLADDLSTPAPKTPPT</sequence>
<gene>
    <name evidence="2" type="ORF">KFK09_013658</name>
</gene>
<name>A0A8T3BA99_DENNO</name>
<evidence type="ECO:0000313" key="2">
    <source>
        <dbReference type="EMBL" id="KAI0507532.1"/>
    </source>
</evidence>
<reference evidence="2" key="1">
    <citation type="journal article" date="2022" name="Front. Genet.">
        <title>Chromosome-Scale Assembly of the Dendrobium nobile Genome Provides Insights Into the Molecular Mechanism of the Biosynthesis of the Medicinal Active Ingredient of Dendrobium.</title>
        <authorList>
            <person name="Xu Q."/>
            <person name="Niu S.-C."/>
            <person name="Li K.-L."/>
            <person name="Zheng P.-J."/>
            <person name="Zhang X.-J."/>
            <person name="Jia Y."/>
            <person name="Liu Y."/>
            <person name="Niu Y.-X."/>
            <person name="Yu L.-H."/>
            <person name="Chen D.-F."/>
            <person name="Zhang G.-Q."/>
        </authorList>
    </citation>
    <scope>NUCLEOTIDE SEQUENCE</scope>
    <source>
        <tissue evidence="2">Leaf</tissue>
    </source>
</reference>
<feature type="compositionally biased region" description="Basic and acidic residues" evidence="1">
    <location>
        <begin position="18"/>
        <end position="36"/>
    </location>
</feature>